<dbReference type="Pfam" id="PF00561">
    <property type="entry name" value="Abhydrolase_1"/>
    <property type="match status" value="1"/>
</dbReference>
<comment type="caution">
    <text evidence="5">The sequence shown here is derived from an EMBL/GenBank/DDBJ whole genome shotgun (WGS) entry which is preliminary data.</text>
</comment>
<dbReference type="EMBL" id="NMPR01000011">
    <property type="protein sequence ID" value="KAA8635509.1"/>
    <property type="molecule type" value="Genomic_DNA"/>
</dbReference>
<dbReference type="Proteomes" id="UP000433876">
    <property type="component" value="Unassembled WGS sequence"/>
</dbReference>
<dbReference type="InterPro" id="IPR029058">
    <property type="entry name" value="AB_hydrolase_fold"/>
</dbReference>
<dbReference type="AlphaFoldDB" id="A0A8S9A0X5"/>
<feature type="domain" description="AB hydrolase-1" evidence="4">
    <location>
        <begin position="270"/>
        <end position="417"/>
    </location>
</feature>
<evidence type="ECO:0000256" key="2">
    <source>
        <dbReference type="ARBA" id="ARBA00022801"/>
    </source>
</evidence>
<keyword evidence="2" id="KW-0378">Hydrolase</keyword>
<dbReference type="InterPro" id="IPR051601">
    <property type="entry name" value="Serine_prot/Carboxylest_S33"/>
</dbReference>
<accession>A0A8S9A0X5</accession>
<dbReference type="GO" id="GO:0016787">
    <property type="term" value="F:hydrolase activity"/>
    <property type="evidence" value="ECO:0007669"/>
    <property type="project" value="UniProtKB-KW"/>
</dbReference>
<organism evidence="5 6">
    <name type="scientific">Sordaria macrospora</name>
    <dbReference type="NCBI Taxonomy" id="5147"/>
    <lineage>
        <taxon>Eukaryota</taxon>
        <taxon>Fungi</taxon>
        <taxon>Dikarya</taxon>
        <taxon>Ascomycota</taxon>
        <taxon>Pezizomycotina</taxon>
        <taxon>Sordariomycetes</taxon>
        <taxon>Sordariomycetidae</taxon>
        <taxon>Sordariales</taxon>
        <taxon>Sordariaceae</taxon>
        <taxon>Sordaria</taxon>
    </lineage>
</organism>
<comment type="similarity">
    <text evidence="1">Belongs to the peptidase S33 family.</text>
</comment>
<name>A0A8S9A0X5_SORMA</name>
<gene>
    <name evidence="5" type="ORF">SMACR_09029</name>
</gene>
<evidence type="ECO:0000256" key="1">
    <source>
        <dbReference type="ARBA" id="ARBA00010088"/>
    </source>
</evidence>
<dbReference type="PANTHER" id="PTHR43248">
    <property type="entry name" value="2-SUCCINYL-6-HYDROXY-2,4-CYCLOHEXADIENE-1-CARBOXYLATE SYNTHASE"/>
    <property type="match status" value="1"/>
</dbReference>
<dbReference type="InterPro" id="IPR000073">
    <property type="entry name" value="AB_hydrolase_1"/>
</dbReference>
<proteinExistence type="inferred from homology"/>
<dbReference type="SUPFAM" id="SSF53474">
    <property type="entry name" value="alpha/beta-Hydrolases"/>
    <property type="match status" value="1"/>
</dbReference>
<dbReference type="Gene3D" id="3.40.50.1820">
    <property type="entry name" value="alpha/beta hydrolase"/>
    <property type="match status" value="1"/>
</dbReference>
<dbReference type="PANTHER" id="PTHR43248:SF2">
    <property type="entry name" value="PROLYL AMINOPEPTIDASE"/>
    <property type="match status" value="1"/>
</dbReference>
<protein>
    <recommendedName>
        <fullName evidence="4">AB hydrolase-1 domain-containing protein</fullName>
    </recommendedName>
</protein>
<feature type="region of interest" description="Disordered" evidence="3">
    <location>
        <begin position="120"/>
        <end position="140"/>
    </location>
</feature>
<sequence>MATLDGEGLGLGLHKPQDMMMSPWTVAALQRYNNNESGGEDHDLQLPTTFDIDYQNLSLLLQEAQAAAILYPSQCAKPKPSYPGGTIVRPCSIPVTVTTLVVPALRSVAGVVATKDPYYSSEASRSGDLSQGPTHTTTDYRVGEYDTSAVPLRRRRRKHNILPFSAVNMGTSTGSRCLETSTSTEELWTGTIKPAVLLNGIKPCLLRKDCFTVRTLEFEVPLDHHSRHTFQKDALKLHAELVDGFPSPNHPNPTPDALSSVPISTQKPFILYLCGGPGDGNPSERVPDLNKVCIDRGYQVLYVHYRGTGLSPLFSDSTVKDKVMQMSDNDKASYLAKFRQDNIVRDLEAIRLCLEKKLNNKIKWTLIGQSFGGWIATTYLSFLPESLQAVYISAGMPPLGKTPREVYEKTYAHIVRRNEDYFNEYFPEDQEHVRTIVEHLRDQAPLQKGFGVDGQPAQFRGYELYGEKGESRGTYLTYQTFMTLGRTFGSAPVVSRDEEEDDDEQLSPTSSIGALTIKPSKSSLASSRVTHTTDADTPSASASYRSSVATSFTSTSDLSSLPEPTTKIPPAYAKLHNLITYLITDLNSSSSKGISQETLTLYTNLESFALHRRPLYALLHEAIYCSSTCSQTSQPSNWAATEVALSHPSGGFSWLSPSPSLSSSPSTSSSATSTTSISSIISTRKEGKGKYYFTGETLHPSPLSALGGSALSPFLGAADILARKNDWPALYSLPSLQANREGVRVRAVAYKEDMYVDLQLSKEAARMIGGCELVVCPFREWGHGSIKEVDKTETVLGWLFDGV</sequence>
<reference evidence="5 6" key="1">
    <citation type="submission" date="2017-07" db="EMBL/GenBank/DDBJ databases">
        <title>Genome sequence of the Sordaria macrospora wild type strain R19027.</title>
        <authorList>
            <person name="Nowrousian M."/>
            <person name="Teichert I."/>
            <person name="Kueck U."/>
        </authorList>
    </citation>
    <scope>NUCLEOTIDE SEQUENCE [LARGE SCALE GENOMIC DNA]</scope>
    <source>
        <strain evidence="5 6">R19027</strain>
        <tissue evidence="5">Mycelium</tissue>
    </source>
</reference>
<evidence type="ECO:0000313" key="6">
    <source>
        <dbReference type="Proteomes" id="UP000433876"/>
    </source>
</evidence>
<evidence type="ECO:0000256" key="3">
    <source>
        <dbReference type="SAM" id="MobiDB-lite"/>
    </source>
</evidence>
<feature type="compositionally biased region" description="Polar residues" evidence="3">
    <location>
        <begin position="121"/>
        <end position="139"/>
    </location>
</feature>
<evidence type="ECO:0000313" key="5">
    <source>
        <dbReference type="EMBL" id="KAA8635509.1"/>
    </source>
</evidence>
<feature type="region of interest" description="Disordered" evidence="3">
    <location>
        <begin position="492"/>
        <end position="514"/>
    </location>
</feature>
<dbReference type="VEuPathDB" id="FungiDB:SMAC_09029"/>
<evidence type="ECO:0000259" key="4">
    <source>
        <dbReference type="Pfam" id="PF00561"/>
    </source>
</evidence>